<accession>A0A7G8PUG8</accession>
<dbReference type="PANTHER" id="PTHR30625:SF17">
    <property type="entry name" value="TOLQ-RELATED"/>
    <property type="match status" value="1"/>
</dbReference>
<dbReference type="InterPro" id="IPR050790">
    <property type="entry name" value="ExbB/TolQ_transport"/>
</dbReference>
<dbReference type="Proteomes" id="UP000515514">
    <property type="component" value="Chromosome"/>
</dbReference>
<evidence type="ECO:0000256" key="7">
    <source>
        <dbReference type="SAM" id="Phobius"/>
    </source>
</evidence>
<keyword evidence="6" id="KW-0813">Transport</keyword>
<dbReference type="InterPro" id="IPR002898">
    <property type="entry name" value="MotA_ExbB_proton_chnl"/>
</dbReference>
<evidence type="ECO:0000256" key="4">
    <source>
        <dbReference type="ARBA" id="ARBA00022989"/>
    </source>
</evidence>
<comment type="similarity">
    <text evidence="6">Belongs to the exbB/tolQ family.</text>
</comment>
<evidence type="ECO:0000259" key="8">
    <source>
        <dbReference type="Pfam" id="PF01618"/>
    </source>
</evidence>
<evidence type="ECO:0000313" key="9">
    <source>
        <dbReference type="EMBL" id="QNJ97984.1"/>
    </source>
</evidence>
<feature type="domain" description="MotA/TolQ/ExbB proton channel" evidence="8">
    <location>
        <begin position="97"/>
        <end position="219"/>
    </location>
</feature>
<keyword evidence="4 7" id="KW-1133">Transmembrane helix</keyword>
<evidence type="ECO:0000256" key="5">
    <source>
        <dbReference type="ARBA" id="ARBA00023136"/>
    </source>
</evidence>
<dbReference type="GO" id="GO:0005886">
    <property type="term" value="C:plasma membrane"/>
    <property type="evidence" value="ECO:0007669"/>
    <property type="project" value="UniProtKB-SubCell"/>
</dbReference>
<name>A0A7G8PUG8_9FLAO</name>
<keyword evidence="5 7" id="KW-0472">Membrane</keyword>
<evidence type="ECO:0000256" key="3">
    <source>
        <dbReference type="ARBA" id="ARBA00022692"/>
    </source>
</evidence>
<feature type="transmembrane region" description="Helical" evidence="7">
    <location>
        <begin position="183"/>
        <end position="204"/>
    </location>
</feature>
<protein>
    <submittedName>
        <fullName evidence="9">Biopolymer transporter ExbB</fullName>
    </submittedName>
</protein>
<keyword evidence="3 7" id="KW-0812">Transmembrane</keyword>
<evidence type="ECO:0000256" key="1">
    <source>
        <dbReference type="ARBA" id="ARBA00004651"/>
    </source>
</evidence>
<dbReference type="AlphaFoldDB" id="A0A7G8PUG8"/>
<dbReference type="EMBL" id="CP052909">
    <property type="protein sequence ID" value="QNJ97984.1"/>
    <property type="molecule type" value="Genomic_DNA"/>
</dbReference>
<gene>
    <name evidence="9" type="ORF">ALE3EI_1423</name>
</gene>
<dbReference type="PANTHER" id="PTHR30625">
    <property type="entry name" value="PROTEIN TOLQ"/>
    <property type="match status" value="1"/>
</dbReference>
<dbReference type="GO" id="GO:0017038">
    <property type="term" value="P:protein import"/>
    <property type="evidence" value="ECO:0007669"/>
    <property type="project" value="TreeGrafter"/>
</dbReference>
<dbReference type="RefSeq" id="WP_186987611.1">
    <property type="nucleotide sequence ID" value="NZ_CP052909.1"/>
</dbReference>
<dbReference type="KEGG" id="alti:ALE3EI_1423"/>
<comment type="subcellular location">
    <subcellularLocation>
        <location evidence="1">Cell membrane</location>
        <topology evidence="1">Multi-pass membrane protein</topology>
    </subcellularLocation>
    <subcellularLocation>
        <location evidence="6">Membrane</location>
        <topology evidence="6">Multi-pass membrane protein</topology>
    </subcellularLocation>
</comment>
<keyword evidence="10" id="KW-1185">Reference proteome</keyword>
<organism evidence="9 10">
    <name type="scientific">Constantimarinum furrinae</name>
    <dbReference type="NCBI Taxonomy" id="2562285"/>
    <lineage>
        <taxon>Bacteria</taxon>
        <taxon>Pseudomonadati</taxon>
        <taxon>Bacteroidota</taxon>
        <taxon>Flavobacteriia</taxon>
        <taxon>Flavobacteriales</taxon>
        <taxon>Flavobacteriaceae</taxon>
        <taxon>Altibacter/Constantimarinum group</taxon>
        <taxon>Constantimarinum</taxon>
    </lineage>
</organism>
<keyword evidence="2" id="KW-1003">Cell membrane</keyword>
<feature type="transmembrane region" description="Helical" evidence="7">
    <location>
        <begin position="37"/>
        <end position="58"/>
    </location>
</feature>
<evidence type="ECO:0000256" key="6">
    <source>
        <dbReference type="RuleBase" id="RU004057"/>
    </source>
</evidence>
<keyword evidence="6" id="KW-0653">Protein transport</keyword>
<sequence length="233" mass="25052">MLNFFIQDGVDPALQDLEPVVEEKTLSVMELLMNGGLGGQIIIAVLFVLLFVAVYIYFERLFAIKAASKLDSNFMNQIRDNVASGNIQAAKVLCVQQNSPVSRLTEKGISRIGSPLEDINTAIENAGRLEVYKLEKNVSILATIAGAAPMIGFLGTVIGMVLAFHQLATSSGQAEMGSLAEGIYTAMTTTVAGLIVGIIAYMGYNHLVVRTDKVVHQMEATAVDFLDLLNEPA</sequence>
<reference evidence="9 10" key="1">
    <citation type="submission" date="2020-04" db="EMBL/GenBank/DDBJ databases">
        <title>Genome sequence of Altibacter aquimarinus strain ALE3EI.</title>
        <authorList>
            <person name="Oh H.-M."/>
            <person name="Jang D."/>
        </authorList>
    </citation>
    <scope>NUCLEOTIDE SEQUENCE [LARGE SCALE GENOMIC DNA]</scope>
    <source>
        <strain evidence="9 10">ALE3EI</strain>
    </source>
</reference>
<dbReference type="Pfam" id="PF01618">
    <property type="entry name" value="MotA_ExbB"/>
    <property type="match status" value="1"/>
</dbReference>
<proteinExistence type="inferred from homology"/>
<evidence type="ECO:0000256" key="2">
    <source>
        <dbReference type="ARBA" id="ARBA00022475"/>
    </source>
</evidence>
<evidence type="ECO:0000313" key="10">
    <source>
        <dbReference type="Proteomes" id="UP000515514"/>
    </source>
</evidence>
<feature type="transmembrane region" description="Helical" evidence="7">
    <location>
        <begin position="138"/>
        <end position="163"/>
    </location>
</feature>